<evidence type="ECO:0000256" key="1">
    <source>
        <dbReference type="SAM" id="MobiDB-lite"/>
    </source>
</evidence>
<dbReference type="EMBL" id="FRXO01000003">
    <property type="protein sequence ID" value="SHO64409.1"/>
    <property type="molecule type" value="Genomic_DNA"/>
</dbReference>
<accession>A0A1M7ZHV4</accession>
<dbReference type="STRING" id="1123029.SAMN02745172_01700"/>
<keyword evidence="4" id="KW-1185">Reference proteome</keyword>
<dbReference type="AlphaFoldDB" id="A0A1M7ZHV4"/>
<organism evidence="3 4">
    <name type="scientific">Pseudoxanthobacter soli DSM 19599</name>
    <dbReference type="NCBI Taxonomy" id="1123029"/>
    <lineage>
        <taxon>Bacteria</taxon>
        <taxon>Pseudomonadati</taxon>
        <taxon>Pseudomonadota</taxon>
        <taxon>Alphaproteobacteria</taxon>
        <taxon>Hyphomicrobiales</taxon>
        <taxon>Segnochrobactraceae</taxon>
        <taxon>Pseudoxanthobacter</taxon>
    </lineage>
</organism>
<dbReference type="Pfam" id="PF00144">
    <property type="entry name" value="Beta-lactamase"/>
    <property type="match status" value="1"/>
</dbReference>
<dbReference type="SUPFAM" id="SSF56601">
    <property type="entry name" value="beta-lactamase/transpeptidase-like"/>
    <property type="match status" value="1"/>
</dbReference>
<dbReference type="PANTHER" id="PTHR43283:SF3">
    <property type="entry name" value="BETA-LACTAMASE FAMILY PROTEIN (AFU_ORTHOLOGUE AFUA_5G07500)"/>
    <property type="match status" value="1"/>
</dbReference>
<reference evidence="3 4" key="1">
    <citation type="submission" date="2016-12" db="EMBL/GenBank/DDBJ databases">
        <authorList>
            <person name="Song W.-J."/>
            <person name="Kurnit D.M."/>
        </authorList>
    </citation>
    <scope>NUCLEOTIDE SEQUENCE [LARGE SCALE GENOMIC DNA]</scope>
    <source>
        <strain evidence="3 4">DSM 19599</strain>
    </source>
</reference>
<feature type="region of interest" description="Disordered" evidence="1">
    <location>
        <begin position="1"/>
        <end position="25"/>
    </location>
</feature>
<name>A0A1M7ZHV4_9HYPH</name>
<dbReference type="Gene3D" id="3.40.710.10">
    <property type="entry name" value="DD-peptidase/beta-lactamase superfamily"/>
    <property type="match status" value="1"/>
</dbReference>
<gene>
    <name evidence="3" type="ORF">SAMN02745172_01700</name>
</gene>
<feature type="domain" description="Beta-lactamase-related" evidence="2">
    <location>
        <begin position="34"/>
        <end position="386"/>
    </location>
</feature>
<sequence length="404" mass="41193">MTGSPADQRDMSPAGAHDAGHRFPGGDAGLRARVDAVVDRAIDDRRIVGTVVLVAHHGRLVHARAAGFADREAGRAMTADTLFRLASVTKPFVTAATLALAERGVLGLDDPVTRFLPDFRPRLADGRAPVITLRHLLTHTAGLSYGFIEGADSPYRAAGVCDGMDQPGLSMAENLARIASVPLLFEPGSAWLYSVATDVLGAALEAATGEGLGALVERLVAAPLAISDTGFEVRDPARLAVAYADDPAGGAPVPMGAHHTVQGAAGTIFYAPSRAFDPTSFASGGAGMIGTAGDILAFLEALRTGGGAILTPGSAALFGTPAIGRDEIDPEKPGWTFGVGAAVLIDPAPTATPQPAGTFAWGGAYGHSWFVDPVNGVTVVALTNTAIAGMAGAFPDGIRDAVYG</sequence>
<dbReference type="InterPro" id="IPR012338">
    <property type="entry name" value="Beta-lactam/transpept-like"/>
</dbReference>
<evidence type="ECO:0000313" key="4">
    <source>
        <dbReference type="Proteomes" id="UP000186406"/>
    </source>
</evidence>
<proteinExistence type="predicted"/>
<protein>
    <submittedName>
        <fullName evidence="3">CubicO group peptidase, beta-lactamase class C family</fullName>
    </submittedName>
</protein>
<evidence type="ECO:0000313" key="3">
    <source>
        <dbReference type="EMBL" id="SHO64409.1"/>
    </source>
</evidence>
<dbReference type="Proteomes" id="UP000186406">
    <property type="component" value="Unassembled WGS sequence"/>
</dbReference>
<dbReference type="PANTHER" id="PTHR43283">
    <property type="entry name" value="BETA-LACTAMASE-RELATED"/>
    <property type="match status" value="1"/>
</dbReference>
<evidence type="ECO:0000259" key="2">
    <source>
        <dbReference type="Pfam" id="PF00144"/>
    </source>
</evidence>
<dbReference type="InterPro" id="IPR050789">
    <property type="entry name" value="Diverse_Enzym_Activities"/>
</dbReference>
<dbReference type="InterPro" id="IPR001466">
    <property type="entry name" value="Beta-lactam-related"/>
</dbReference>